<dbReference type="Gene3D" id="3.30.1520.10">
    <property type="entry name" value="Phox-like domain"/>
    <property type="match status" value="1"/>
</dbReference>
<reference evidence="4" key="2">
    <citation type="submission" date="2025-08" db="UniProtKB">
        <authorList>
            <consortium name="Ensembl"/>
        </authorList>
    </citation>
    <scope>IDENTIFICATION</scope>
</reference>
<dbReference type="PANTHER" id="PTHR15706">
    <property type="entry name" value="SH3 MULTIPLE DOMAIN"/>
    <property type="match status" value="1"/>
</dbReference>
<evidence type="ECO:0000259" key="3">
    <source>
        <dbReference type="PROSITE" id="PS50002"/>
    </source>
</evidence>
<dbReference type="PROSITE" id="PS50002">
    <property type="entry name" value="SH3"/>
    <property type="match status" value="1"/>
</dbReference>
<feature type="domain" description="SH3" evidence="3">
    <location>
        <begin position="145"/>
        <end position="207"/>
    </location>
</feature>
<dbReference type="Gene3D" id="2.30.30.40">
    <property type="entry name" value="SH3 Domains"/>
    <property type="match status" value="2"/>
</dbReference>
<keyword evidence="1 2" id="KW-0728">SH3 domain</keyword>
<dbReference type="GO" id="GO:0035091">
    <property type="term" value="F:phosphatidylinositol binding"/>
    <property type="evidence" value="ECO:0007669"/>
    <property type="project" value="InterPro"/>
</dbReference>
<dbReference type="InterPro" id="IPR036871">
    <property type="entry name" value="PX_dom_sf"/>
</dbReference>
<dbReference type="Ensembl" id="ENSAPLT00000045441.1">
    <property type="protein sequence ID" value="ENSAPLP00000032708.1"/>
    <property type="gene ID" value="ENSAPLG00000022660.1"/>
</dbReference>
<evidence type="ECO:0000313" key="4">
    <source>
        <dbReference type="Ensembl" id="ENSAPLP00000032708.1"/>
    </source>
</evidence>
<name>A0A493U3K8_ANAPP</name>
<dbReference type="GeneTree" id="ENSGT00940000158812"/>
<dbReference type="InterPro" id="IPR036028">
    <property type="entry name" value="SH3-like_dom_sf"/>
</dbReference>
<dbReference type="SUPFAM" id="SSF50044">
    <property type="entry name" value="SH3-domain"/>
    <property type="match status" value="2"/>
</dbReference>
<reference evidence="5" key="1">
    <citation type="submission" date="2017-10" db="EMBL/GenBank/DDBJ databases">
        <title>A new Pekin duck reference genome.</title>
        <authorList>
            <person name="Hou Z.-C."/>
            <person name="Zhou Z.-K."/>
            <person name="Zhu F."/>
            <person name="Hou S.-S."/>
        </authorList>
    </citation>
    <scope>NUCLEOTIDE SEQUENCE [LARGE SCALE GENOMIC DNA]</scope>
</reference>
<dbReference type="GO" id="GO:0016176">
    <property type="term" value="F:superoxide-generating NADPH oxidase activator activity"/>
    <property type="evidence" value="ECO:0007669"/>
    <property type="project" value="TreeGrafter"/>
</dbReference>
<keyword evidence="5" id="KW-1185">Reference proteome</keyword>
<dbReference type="AlphaFoldDB" id="A0A493U3K8"/>
<dbReference type="FunFam" id="2.30.30.40:FF:000233">
    <property type="entry name" value="NADPH oxidase organizer 1"/>
    <property type="match status" value="1"/>
</dbReference>
<accession>A0A493U3K8</accession>
<dbReference type="Proteomes" id="UP000016666">
    <property type="component" value="Unassembled WGS sequence"/>
</dbReference>
<evidence type="ECO:0000256" key="2">
    <source>
        <dbReference type="PROSITE-ProRule" id="PRU00192"/>
    </source>
</evidence>
<dbReference type="SUPFAM" id="SSF64268">
    <property type="entry name" value="PX domain"/>
    <property type="match status" value="1"/>
</dbReference>
<evidence type="ECO:0000313" key="5">
    <source>
        <dbReference type="Proteomes" id="UP000016666"/>
    </source>
</evidence>
<evidence type="ECO:0000256" key="1">
    <source>
        <dbReference type="ARBA" id="ARBA00022443"/>
    </source>
</evidence>
<dbReference type="Pfam" id="PF00018">
    <property type="entry name" value="SH3_1"/>
    <property type="match status" value="1"/>
</dbReference>
<dbReference type="PANTHER" id="PTHR15706:SF10">
    <property type="entry name" value="NADPH OXIDASE ORGANIZER 1"/>
    <property type="match status" value="1"/>
</dbReference>
<protein>
    <recommendedName>
        <fullName evidence="3">SH3 domain-containing protein</fullName>
    </recommendedName>
</protein>
<dbReference type="GO" id="GO:0042554">
    <property type="term" value="P:superoxide anion generation"/>
    <property type="evidence" value="ECO:0007669"/>
    <property type="project" value="TreeGrafter"/>
</dbReference>
<dbReference type="InterPro" id="IPR051228">
    <property type="entry name" value="NADPH_Oxidase/PX-Domain"/>
</dbReference>
<proteinExistence type="predicted"/>
<sequence length="298" mass="34267">MQKFYQELFERAARQKQLLSQLFAAWAPAGEGGRWGPTVLRHKLLLWRLLSCINFCFFYFKDVNVKQRKMNKFLERLKLLETYSQELLKTDAKISQSEDLIQFFRAQTQDLDPCFPEDSVVIMPSEIGGEKKKQAQQQLSITNPQASQSYRCVETFETKDTKNQAFKVAQKEIVEVLLKDMTGWWLVENADKQLAWFPASYLEEIDVHEDSQDALSSLYFVVRAYESQKADELSLHSGVVVEVVRKSDNGWWLIRWEKSPSAQCFFPPLPSDTTGRPATCPPCASSPTRTLTTGCRPS</sequence>
<reference evidence="4" key="3">
    <citation type="submission" date="2025-09" db="UniProtKB">
        <authorList>
            <consortium name="Ensembl"/>
        </authorList>
    </citation>
    <scope>IDENTIFICATION</scope>
</reference>
<dbReference type="InterPro" id="IPR001452">
    <property type="entry name" value="SH3_domain"/>
</dbReference>
<organism evidence="4 5">
    <name type="scientific">Anas platyrhynchos platyrhynchos</name>
    <name type="common">Northern mallard</name>
    <dbReference type="NCBI Taxonomy" id="8840"/>
    <lineage>
        <taxon>Eukaryota</taxon>
        <taxon>Metazoa</taxon>
        <taxon>Chordata</taxon>
        <taxon>Craniata</taxon>
        <taxon>Vertebrata</taxon>
        <taxon>Euteleostomi</taxon>
        <taxon>Archelosauria</taxon>
        <taxon>Archosauria</taxon>
        <taxon>Dinosauria</taxon>
        <taxon>Saurischia</taxon>
        <taxon>Theropoda</taxon>
        <taxon>Coelurosauria</taxon>
        <taxon>Aves</taxon>
        <taxon>Neognathae</taxon>
        <taxon>Galloanserae</taxon>
        <taxon>Anseriformes</taxon>
        <taxon>Anatidae</taxon>
        <taxon>Anatinae</taxon>
        <taxon>Anas</taxon>
    </lineage>
</organism>
<dbReference type="GO" id="GO:0005737">
    <property type="term" value="C:cytoplasm"/>
    <property type="evidence" value="ECO:0007669"/>
    <property type="project" value="TreeGrafter"/>
</dbReference>
<dbReference type="SMART" id="SM00326">
    <property type="entry name" value="SH3"/>
    <property type="match status" value="2"/>
</dbReference>